<evidence type="ECO:0000313" key="2">
    <source>
        <dbReference type="Proteomes" id="UP000321408"/>
    </source>
</evidence>
<accession>A0A5B9D948</accession>
<gene>
    <name evidence="1" type="ORF">DSAG12_00949</name>
</gene>
<reference evidence="1 2" key="2">
    <citation type="journal article" date="2024" name="Int. J. Syst. Evol. Microbiol.">
        <title>Promethearchaeum syntrophicum gen. nov., sp. nov., an anaerobic, obligately syntrophic archaeon, the first isolate of the lineage 'Asgard' archaea, and proposal of the new archaeal phylum Promethearchaeota phyl. nov. and kingdom Promethearchaeati regn. nov.</title>
        <authorList>
            <person name="Imachi H."/>
            <person name="Nobu M.K."/>
            <person name="Kato S."/>
            <person name="Takaki Y."/>
            <person name="Miyazaki M."/>
            <person name="Miyata M."/>
            <person name="Ogawara M."/>
            <person name="Saito Y."/>
            <person name="Sakai S."/>
            <person name="Tahara Y.O."/>
            <person name="Takano Y."/>
            <person name="Tasumi E."/>
            <person name="Uematsu K."/>
            <person name="Yoshimura T."/>
            <person name="Itoh T."/>
            <person name="Ohkuma M."/>
            <person name="Takai K."/>
        </authorList>
    </citation>
    <scope>NUCLEOTIDE SEQUENCE [LARGE SCALE GENOMIC DNA]</scope>
    <source>
        <strain evidence="1 2">MK-D1</strain>
    </source>
</reference>
<dbReference type="GeneID" id="41328948"/>
<name>A0A5B9D948_9ARCH</name>
<keyword evidence="2" id="KW-1185">Reference proteome</keyword>
<dbReference type="AlphaFoldDB" id="A0A5B9D948"/>
<dbReference type="KEGG" id="psyt:DSAG12_00949"/>
<dbReference type="Proteomes" id="UP000321408">
    <property type="component" value="Chromosome"/>
</dbReference>
<reference evidence="1 2" key="1">
    <citation type="journal article" date="2020" name="Nature">
        <title>Isolation of an archaeon at the prokaryote-eukaryote interface.</title>
        <authorList>
            <person name="Imachi H."/>
            <person name="Nobu M.K."/>
            <person name="Nakahara N."/>
            <person name="Morono Y."/>
            <person name="Ogawara M."/>
            <person name="Takaki Y."/>
            <person name="Takano Y."/>
            <person name="Uematsu K."/>
            <person name="Ikuta T."/>
            <person name="Ito M."/>
            <person name="Matsui Y."/>
            <person name="Miyazaki M."/>
            <person name="Murata K."/>
            <person name="Saito Y."/>
            <person name="Sakai S."/>
            <person name="Song C."/>
            <person name="Tasumi E."/>
            <person name="Yamanaka Y."/>
            <person name="Yamaguchi T."/>
            <person name="Kamagata Y."/>
            <person name="Tamaki H."/>
            <person name="Takai K."/>
        </authorList>
    </citation>
    <scope>NUCLEOTIDE SEQUENCE [LARGE SCALE GENOMIC DNA]</scope>
    <source>
        <strain evidence="1 2">MK-D1</strain>
    </source>
</reference>
<protein>
    <submittedName>
        <fullName evidence="1">Uncharacterized protein</fullName>
    </submittedName>
</protein>
<evidence type="ECO:0000313" key="1">
    <source>
        <dbReference type="EMBL" id="QEE15126.1"/>
    </source>
</evidence>
<organism evidence="1 2">
    <name type="scientific">Promethearchaeum syntrophicum</name>
    <dbReference type="NCBI Taxonomy" id="2594042"/>
    <lineage>
        <taxon>Archaea</taxon>
        <taxon>Promethearchaeati</taxon>
        <taxon>Promethearchaeota</taxon>
        <taxon>Promethearchaeia</taxon>
        <taxon>Promethearchaeales</taxon>
        <taxon>Promethearchaeaceae</taxon>
        <taxon>Promethearchaeum</taxon>
    </lineage>
</organism>
<dbReference type="EMBL" id="CP042905">
    <property type="protein sequence ID" value="QEE15126.1"/>
    <property type="molecule type" value="Genomic_DNA"/>
</dbReference>
<dbReference type="RefSeq" id="WP_147662048.1">
    <property type="nucleotide sequence ID" value="NZ_CP042905.2"/>
</dbReference>
<sequence>MIEKLQSFLKKKHKFDKKLDMYDILEILDMNFNAFRGAVKSEEIENVKKSLSNFLVGIIKYCNTRDINIQEVIKEDFNLE</sequence>
<proteinExistence type="predicted"/>